<name>A0ACA9N8G9_9GLOM</name>
<keyword evidence="2" id="KW-1185">Reference proteome</keyword>
<evidence type="ECO:0000313" key="1">
    <source>
        <dbReference type="EMBL" id="CAG8641624.1"/>
    </source>
</evidence>
<proteinExistence type="predicted"/>
<organism evidence="1 2">
    <name type="scientific">Acaulospora colombiana</name>
    <dbReference type="NCBI Taxonomy" id="27376"/>
    <lineage>
        <taxon>Eukaryota</taxon>
        <taxon>Fungi</taxon>
        <taxon>Fungi incertae sedis</taxon>
        <taxon>Mucoromycota</taxon>
        <taxon>Glomeromycotina</taxon>
        <taxon>Glomeromycetes</taxon>
        <taxon>Diversisporales</taxon>
        <taxon>Acaulosporaceae</taxon>
        <taxon>Acaulospora</taxon>
    </lineage>
</organism>
<evidence type="ECO:0000313" key="2">
    <source>
        <dbReference type="Proteomes" id="UP000789525"/>
    </source>
</evidence>
<dbReference type="Proteomes" id="UP000789525">
    <property type="component" value="Unassembled WGS sequence"/>
</dbReference>
<protein>
    <submittedName>
        <fullName evidence="1">1578_t:CDS:1</fullName>
    </submittedName>
</protein>
<dbReference type="EMBL" id="CAJVPT010019487">
    <property type="protein sequence ID" value="CAG8641624.1"/>
    <property type="molecule type" value="Genomic_DNA"/>
</dbReference>
<reference evidence="1" key="1">
    <citation type="submission" date="2021-06" db="EMBL/GenBank/DDBJ databases">
        <authorList>
            <person name="Kallberg Y."/>
            <person name="Tangrot J."/>
            <person name="Rosling A."/>
        </authorList>
    </citation>
    <scope>NUCLEOTIDE SEQUENCE</scope>
    <source>
        <strain evidence="1">CL356</strain>
    </source>
</reference>
<comment type="caution">
    <text evidence="1">The sequence shown here is derived from an EMBL/GenBank/DDBJ whole genome shotgun (WGS) entry which is preliminary data.</text>
</comment>
<gene>
    <name evidence="1" type="ORF">ACOLOM_LOCUS7960</name>
</gene>
<sequence length="422" mass="47151">MDIWPPKNGESSTTPQSAINSNQTTGEKPSNRVIMLLGLDPNTTSGLISKAFNEHGLQVVVDYQRDDTIGYVQLHLDIAKEVAERIMSNGGLRIGTDVAILRALEGMEDLMYWSVYAGARIVPARLLGNCKNSGKVRHQRRNNRQNPYHSLQIMELEDSPDTSTKLSRPNHVNHISHIRSSCSAKSPKAKKKKRKAEKTLQKTAWKRVKAAKRQLSFIDADDQTTSDVILRINETNGFLSSPARDPTFTSIEIADTDSPNSFHWTDSTYPSKIKFNSSILSSSSAIIPFGTYSENFLTEKSGIGLNKKCFFPESPIKESPLIASMSEDSPDSAKSETSLIPYNMQKTSTFPRYIDLLSIDKSKLLASSGYTEETNSGNDDTSNSFQYLQSPLFQEVDLKNKDDADEVEERLKNLRLNVMLEQ</sequence>
<accession>A0ACA9N8G9</accession>